<name>A0A433ZZX1_9FLAO</name>
<sequence>MKRMMNVKQSNMENKEVNEEVNETRKITPEKALEMLRSEGLDITLEQAGNILDFLRKLANITVTKYLKTRG</sequence>
<dbReference type="Proteomes" id="UP000288102">
    <property type="component" value="Unassembled WGS sequence"/>
</dbReference>
<accession>A0A433ZZX1</accession>
<dbReference type="AlphaFoldDB" id="A0A433ZZX1"/>
<proteinExistence type="predicted"/>
<protein>
    <recommendedName>
        <fullName evidence="4">DUF2624 family protein</fullName>
    </recommendedName>
</protein>
<feature type="compositionally biased region" description="Basic and acidic residues" evidence="1">
    <location>
        <begin position="13"/>
        <end position="25"/>
    </location>
</feature>
<feature type="region of interest" description="Disordered" evidence="1">
    <location>
        <begin position="1"/>
        <end position="25"/>
    </location>
</feature>
<organism evidence="2 3">
    <name type="scientific">Flavobacterium cupreum</name>
    <dbReference type="NCBI Taxonomy" id="2133766"/>
    <lineage>
        <taxon>Bacteria</taxon>
        <taxon>Pseudomonadati</taxon>
        <taxon>Bacteroidota</taxon>
        <taxon>Flavobacteriia</taxon>
        <taxon>Flavobacteriales</taxon>
        <taxon>Flavobacteriaceae</taxon>
        <taxon>Flavobacterium</taxon>
    </lineage>
</organism>
<evidence type="ECO:0000313" key="2">
    <source>
        <dbReference type="EMBL" id="RUT67679.1"/>
    </source>
</evidence>
<gene>
    <name evidence="2" type="ORF">D0817_25185</name>
</gene>
<reference evidence="3" key="1">
    <citation type="journal article" date="2019" name="Syst. Appl. Microbiol.">
        <title>Flavobacterium circumlabens sp. nov. and Flavobacterium cupreum sp. nov., two psychrotrophic species isolated from Antarctic environmental samples.</title>
        <authorList>
            <person name="Kralova S."/>
            <person name="Busse H.-J."/>
            <person name="Svec P."/>
            <person name="Maslanova I."/>
            <person name="Stankova E."/>
            <person name="Bartak M."/>
            <person name="Sedlacek I."/>
        </authorList>
    </citation>
    <scope>NUCLEOTIDE SEQUENCE [LARGE SCALE GENOMIC DNA]</scope>
    <source>
        <strain evidence="3">CCM 8825</strain>
    </source>
</reference>
<evidence type="ECO:0008006" key="4">
    <source>
        <dbReference type="Google" id="ProtNLM"/>
    </source>
</evidence>
<keyword evidence="3" id="KW-1185">Reference proteome</keyword>
<comment type="caution">
    <text evidence="2">The sequence shown here is derived from an EMBL/GenBank/DDBJ whole genome shotgun (WGS) entry which is preliminary data.</text>
</comment>
<evidence type="ECO:0000313" key="3">
    <source>
        <dbReference type="Proteomes" id="UP000288102"/>
    </source>
</evidence>
<evidence type="ECO:0000256" key="1">
    <source>
        <dbReference type="SAM" id="MobiDB-lite"/>
    </source>
</evidence>
<dbReference type="EMBL" id="QWDM01000062">
    <property type="protein sequence ID" value="RUT67679.1"/>
    <property type="molecule type" value="Genomic_DNA"/>
</dbReference>